<dbReference type="Pfam" id="PF11075">
    <property type="entry name" value="DUF2780"/>
    <property type="match status" value="1"/>
</dbReference>
<comment type="caution">
    <text evidence="2">The sequence shown here is derived from an EMBL/GenBank/DDBJ whole genome shotgun (WGS) entry which is preliminary data.</text>
</comment>
<dbReference type="AlphaFoldDB" id="A0A4Q0YVF4"/>
<organism evidence="2 3">
    <name type="scientific">Veronia nyctiphanis</name>
    <dbReference type="NCBI Taxonomy" id="1278244"/>
    <lineage>
        <taxon>Bacteria</taxon>
        <taxon>Pseudomonadati</taxon>
        <taxon>Pseudomonadota</taxon>
        <taxon>Gammaproteobacteria</taxon>
        <taxon>Vibrionales</taxon>
        <taxon>Vibrionaceae</taxon>
        <taxon>Veronia</taxon>
    </lineage>
</organism>
<dbReference type="InterPro" id="IPR021302">
    <property type="entry name" value="DUF2780_VcgC/VcgE"/>
</dbReference>
<gene>
    <name evidence="2" type="ORF">CS022_01195</name>
</gene>
<feature type="signal peptide" evidence="1">
    <location>
        <begin position="1"/>
        <end position="24"/>
    </location>
</feature>
<evidence type="ECO:0000313" key="3">
    <source>
        <dbReference type="Proteomes" id="UP000290287"/>
    </source>
</evidence>
<dbReference type="Proteomes" id="UP000290287">
    <property type="component" value="Unassembled WGS sequence"/>
</dbReference>
<accession>A0A4Q0YVF4</accession>
<evidence type="ECO:0000313" key="2">
    <source>
        <dbReference type="EMBL" id="RXJ74853.1"/>
    </source>
</evidence>
<proteinExistence type="predicted"/>
<keyword evidence="1" id="KW-0732">Signal</keyword>
<name>A0A4Q0YVF4_9GAMM</name>
<feature type="chain" id="PRO_5020697369" description="DUF2780 domain-containing protein" evidence="1">
    <location>
        <begin position="25"/>
        <end position="156"/>
    </location>
</feature>
<dbReference type="OrthoDB" id="8546843at2"/>
<dbReference type="EMBL" id="PEIB01000001">
    <property type="protein sequence ID" value="RXJ74853.1"/>
    <property type="molecule type" value="Genomic_DNA"/>
</dbReference>
<keyword evidence="3" id="KW-1185">Reference proteome</keyword>
<evidence type="ECO:0008006" key="4">
    <source>
        <dbReference type="Google" id="ProtNLM"/>
    </source>
</evidence>
<evidence type="ECO:0000256" key="1">
    <source>
        <dbReference type="SAM" id="SignalP"/>
    </source>
</evidence>
<dbReference type="RefSeq" id="WP_129120743.1">
    <property type="nucleotide sequence ID" value="NZ_PEIB01000001.1"/>
</dbReference>
<sequence length="156" mass="16371">MKKYPLFISLTVLVSLTQPVVSHAFNLPSLLSDEKKTEQQSPASPLIDSLSQSLGISSEQAAGGAGALLTQALGQMSKKNNNELNSLIPGMENLTNTLPGGLGALLNTSSDVSKIFTSLGLDPAMVSQFTPIIMKFLGEKGASSALLSELKGIWPK</sequence>
<reference evidence="2 3" key="1">
    <citation type="submission" date="2017-10" db="EMBL/GenBank/DDBJ databases">
        <title>Nyctiphanis sp. nov., isolated from the stomach of the euphausiid Nyctiphanes simplex (Hansen, 1911) in the Gulf of California.</title>
        <authorList>
            <person name="Gomez-Gil B."/>
            <person name="Aguilar-Mendez M."/>
            <person name="Lopez-Cortes A."/>
            <person name="Gomez-Gutierrez J."/>
            <person name="Roque A."/>
            <person name="Lang E."/>
            <person name="Gonzalez-Castillo A."/>
        </authorList>
    </citation>
    <scope>NUCLEOTIDE SEQUENCE [LARGE SCALE GENOMIC DNA]</scope>
    <source>
        <strain evidence="2 3">CAIM 600</strain>
    </source>
</reference>
<protein>
    <recommendedName>
        <fullName evidence="4">DUF2780 domain-containing protein</fullName>
    </recommendedName>
</protein>